<dbReference type="PANTHER" id="PTHR42693:SF53">
    <property type="entry name" value="ENDO-4-O-SULFATASE"/>
    <property type="match status" value="1"/>
</dbReference>
<dbReference type="InterPro" id="IPR017850">
    <property type="entry name" value="Alkaline_phosphatase_core_sf"/>
</dbReference>
<dbReference type="GO" id="GO:0046872">
    <property type="term" value="F:metal ion binding"/>
    <property type="evidence" value="ECO:0007669"/>
    <property type="project" value="UniProtKB-KW"/>
</dbReference>
<evidence type="ECO:0000256" key="2">
    <source>
        <dbReference type="ARBA" id="ARBA00022723"/>
    </source>
</evidence>
<evidence type="ECO:0000313" key="9">
    <source>
        <dbReference type="Proteomes" id="UP000315700"/>
    </source>
</evidence>
<protein>
    <submittedName>
        <fullName evidence="8">Arylsulfatase</fullName>
        <ecNumber evidence="8">3.1.6.1</ecNumber>
    </submittedName>
</protein>
<dbReference type="InterPro" id="IPR024607">
    <property type="entry name" value="Sulfatase_CS"/>
</dbReference>
<feature type="chain" id="PRO_5021759497" evidence="6">
    <location>
        <begin position="21"/>
        <end position="451"/>
    </location>
</feature>
<evidence type="ECO:0000256" key="3">
    <source>
        <dbReference type="ARBA" id="ARBA00022801"/>
    </source>
</evidence>
<feature type="domain" description="Sulfatase N-terminal" evidence="7">
    <location>
        <begin position="24"/>
        <end position="328"/>
    </location>
</feature>
<dbReference type="RefSeq" id="WP_145030298.1">
    <property type="nucleotide sequence ID" value="NZ_CP036271.1"/>
</dbReference>
<keyword evidence="9" id="KW-1185">Reference proteome</keyword>
<evidence type="ECO:0000256" key="4">
    <source>
        <dbReference type="ARBA" id="ARBA00022837"/>
    </source>
</evidence>
<dbReference type="SUPFAM" id="SSF53649">
    <property type="entry name" value="Alkaline phosphatase-like"/>
    <property type="match status" value="1"/>
</dbReference>
<feature type="region of interest" description="Disordered" evidence="5">
    <location>
        <begin position="418"/>
        <end position="451"/>
    </location>
</feature>
<keyword evidence="4" id="KW-0106">Calcium</keyword>
<dbReference type="Pfam" id="PF00884">
    <property type="entry name" value="Sulfatase"/>
    <property type="match status" value="1"/>
</dbReference>
<proteinExistence type="inferred from homology"/>
<keyword evidence="6" id="KW-0732">Signal</keyword>
<dbReference type="KEGG" id="ccos:Pan44_24740"/>
<dbReference type="Proteomes" id="UP000315700">
    <property type="component" value="Chromosome"/>
</dbReference>
<dbReference type="Gene3D" id="3.30.1120.10">
    <property type="match status" value="1"/>
</dbReference>
<dbReference type="EC" id="3.1.6.1" evidence="8"/>
<dbReference type="GO" id="GO:0004065">
    <property type="term" value="F:arylsulfatase activity"/>
    <property type="evidence" value="ECO:0007669"/>
    <property type="project" value="UniProtKB-EC"/>
</dbReference>
<dbReference type="InterPro" id="IPR000917">
    <property type="entry name" value="Sulfatase_N"/>
</dbReference>
<dbReference type="Gene3D" id="3.40.720.10">
    <property type="entry name" value="Alkaline Phosphatase, subunit A"/>
    <property type="match status" value="1"/>
</dbReference>
<organism evidence="8 9">
    <name type="scientific">Caulifigura coniformis</name>
    <dbReference type="NCBI Taxonomy" id="2527983"/>
    <lineage>
        <taxon>Bacteria</taxon>
        <taxon>Pseudomonadati</taxon>
        <taxon>Planctomycetota</taxon>
        <taxon>Planctomycetia</taxon>
        <taxon>Planctomycetales</taxon>
        <taxon>Planctomycetaceae</taxon>
        <taxon>Caulifigura</taxon>
    </lineage>
</organism>
<dbReference type="AlphaFoldDB" id="A0A517SEA0"/>
<gene>
    <name evidence="8" type="primary">atsA_19</name>
    <name evidence="8" type="ORF">Pan44_24740</name>
</gene>
<dbReference type="OrthoDB" id="9783154at2"/>
<comment type="similarity">
    <text evidence="1">Belongs to the sulfatase family.</text>
</comment>
<feature type="compositionally biased region" description="Basic residues" evidence="5">
    <location>
        <begin position="438"/>
        <end position="451"/>
    </location>
</feature>
<dbReference type="EMBL" id="CP036271">
    <property type="protein sequence ID" value="QDT54441.1"/>
    <property type="molecule type" value="Genomic_DNA"/>
</dbReference>
<evidence type="ECO:0000256" key="1">
    <source>
        <dbReference type="ARBA" id="ARBA00008779"/>
    </source>
</evidence>
<evidence type="ECO:0000259" key="7">
    <source>
        <dbReference type="Pfam" id="PF00884"/>
    </source>
</evidence>
<keyword evidence="2" id="KW-0479">Metal-binding</keyword>
<dbReference type="InParanoid" id="A0A517SEA0"/>
<name>A0A517SEA0_9PLAN</name>
<sequence length="451" mass="49731" precursor="true">MRVLLFALAALAALANVSAAADKPNFLIIYADDLGWGETSIQGCKDIQTPHIDSIAKNGIRFTQGYVAATYCSPSRAGLMTGRYPTRFGHEFNSTARKTGLDLKETTAADRLRSLGYATACVGKWHLGEAPEYLPMKQGFDEFYGTVKNTAFFKPKEFVDSRVSNDVHPVTDESFYTTDAYAQRSADWIGKQKGKPWFLYLPFNAQHAPLQATEEHLAKVKNITDEKRKTFAAMMIAMDDAVGKVLAKIRENGEEENTLIFFIGDNGGPTQGTTSQNGGLRGFKMTTFEGGPRVPFFAQWKGHWPAGKVEDRPVMNLDVLPTMIAAAGGKVDPSWKIDGVDLTPYVTGKNSARPHETMYWRYGAQWGIRHGDMKLVVSRGGSGQPELYDLTKDVAESKDLASAQPETVAQLQKLWDAWSAQQAPPSAPDEQAETLQPKPKKNARRARKKAA</sequence>
<accession>A0A517SEA0</accession>
<dbReference type="InterPro" id="IPR050738">
    <property type="entry name" value="Sulfatase"/>
</dbReference>
<reference evidence="8 9" key="1">
    <citation type="submission" date="2019-02" db="EMBL/GenBank/DDBJ databases">
        <title>Deep-cultivation of Planctomycetes and their phenomic and genomic characterization uncovers novel biology.</title>
        <authorList>
            <person name="Wiegand S."/>
            <person name="Jogler M."/>
            <person name="Boedeker C."/>
            <person name="Pinto D."/>
            <person name="Vollmers J."/>
            <person name="Rivas-Marin E."/>
            <person name="Kohn T."/>
            <person name="Peeters S.H."/>
            <person name="Heuer A."/>
            <person name="Rast P."/>
            <person name="Oberbeckmann S."/>
            <person name="Bunk B."/>
            <person name="Jeske O."/>
            <person name="Meyerdierks A."/>
            <person name="Storesund J.E."/>
            <person name="Kallscheuer N."/>
            <person name="Luecker S."/>
            <person name="Lage O.M."/>
            <person name="Pohl T."/>
            <person name="Merkel B.J."/>
            <person name="Hornburger P."/>
            <person name="Mueller R.-W."/>
            <person name="Bruemmer F."/>
            <person name="Labrenz M."/>
            <person name="Spormann A.M."/>
            <person name="Op den Camp H."/>
            <person name="Overmann J."/>
            <person name="Amann R."/>
            <person name="Jetten M.S.M."/>
            <person name="Mascher T."/>
            <person name="Medema M.H."/>
            <person name="Devos D.P."/>
            <person name="Kaster A.-K."/>
            <person name="Ovreas L."/>
            <person name="Rohde M."/>
            <person name="Galperin M.Y."/>
            <person name="Jogler C."/>
        </authorList>
    </citation>
    <scope>NUCLEOTIDE SEQUENCE [LARGE SCALE GENOMIC DNA]</scope>
    <source>
        <strain evidence="8 9">Pan44</strain>
    </source>
</reference>
<evidence type="ECO:0000256" key="6">
    <source>
        <dbReference type="SAM" id="SignalP"/>
    </source>
</evidence>
<evidence type="ECO:0000313" key="8">
    <source>
        <dbReference type="EMBL" id="QDT54441.1"/>
    </source>
</evidence>
<dbReference type="PROSITE" id="PS00149">
    <property type="entry name" value="SULFATASE_2"/>
    <property type="match status" value="1"/>
</dbReference>
<keyword evidence="3 8" id="KW-0378">Hydrolase</keyword>
<dbReference type="PANTHER" id="PTHR42693">
    <property type="entry name" value="ARYLSULFATASE FAMILY MEMBER"/>
    <property type="match status" value="1"/>
</dbReference>
<evidence type="ECO:0000256" key="5">
    <source>
        <dbReference type="SAM" id="MobiDB-lite"/>
    </source>
</evidence>
<dbReference type="FunCoup" id="A0A517SEA0">
    <property type="interactions" value="68"/>
</dbReference>
<feature type="signal peptide" evidence="6">
    <location>
        <begin position="1"/>
        <end position="20"/>
    </location>
</feature>